<dbReference type="PRINTS" id="PR00037">
    <property type="entry name" value="HTHLACR"/>
</dbReference>
<evidence type="ECO:0000313" key="5">
    <source>
        <dbReference type="EMBL" id="GGH67174.1"/>
    </source>
</evidence>
<dbReference type="Pfam" id="PF00455">
    <property type="entry name" value="DeoRC"/>
    <property type="match status" value="1"/>
</dbReference>
<dbReference type="GO" id="GO:0003700">
    <property type="term" value="F:DNA-binding transcription factor activity"/>
    <property type="evidence" value="ECO:0007669"/>
    <property type="project" value="InterPro"/>
</dbReference>
<dbReference type="SUPFAM" id="SSF46785">
    <property type="entry name" value="Winged helix' DNA-binding domain"/>
    <property type="match status" value="1"/>
</dbReference>
<dbReference type="InterPro" id="IPR036388">
    <property type="entry name" value="WH-like_DNA-bd_sf"/>
</dbReference>
<accession>A0A917IXQ2</accession>
<dbReference type="Gene3D" id="3.40.50.1360">
    <property type="match status" value="1"/>
</dbReference>
<dbReference type="InterPro" id="IPR014036">
    <property type="entry name" value="DeoR-like_C"/>
</dbReference>
<dbReference type="AlphaFoldDB" id="A0A917IXQ2"/>
<organism evidence="5 6">
    <name type="scientific">Rothia aerolata</name>
    <dbReference type="NCBI Taxonomy" id="1812262"/>
    <lineage>
        <taxon>Bacteria</taxon>
        <taxon>Bacillati</taxon>
        <taxon>Actinomycetota</taxon>
        <taxon>Actinomycetes</taxon>
        <taxon>Micrococcales</taxon>
        <taxon>Micrococcaceae</taxon>
        <taxon>Rothia</taxon>
    </lineage>
</organism>
<feature type="domain" description="HTH deoR-type" evidence="4">
    <location>
        <begin position="3"/>
        <end position="58"/>
    </location>
</feature>
<proteinExistence type="predicted"/>
<dbReference type="RefSeq" id="WP_188360427.1">
    <property type="nucleotide sequence ID" value="NZ_BMDC01000005.1"/>
</dbReference>
<dbReference type="PROSITE" id="PS00894">
    <property type="entry name" value="HTH_DEOR_1"/>
    <property type="match status" value="1"/>
</dbReference>
<dbReference type="GO" id="GO:0003677">
    <property type="term" value="F:DNA binding"/>
    <property type="evidence" value="ECO:0007669"/>
    <property type="project" value="UniProtKB-KW"/>
</dbReference>
<name>A0A917IXQ2_9MICC</name>
<dbReference type="SUPFAM" id="SSF100950">
    <property type="entry name" value="NagB/RpiA/CoA transferase-like"/>
    <property type="match status" value="1"/>
</dbReference>
<dbReference type="InterPro" id="IPR050313">
    <property type="entry name" value="Carb_Metab_HTH_regulators"/>
</dbReference>
<dbReference type="SMART" id="SM00420">
    <property type="entry name" value="HTH_DEOR"/>
    <property type="match status" value="1"/>
</dbReference>
<evidence type="ECO:0000313" key="6">
    <source>
        <dbReference type="Proteomes" id="UP000600171"/>
    </source>
</evidence>
<protein>
    <submittedName>
        <fullName evidence="5">DeoR family transcriptional regulator</fullName>
    </submittedName>
</protein>
<dbReference type="InterPro" id="IPR001034">
    <property type="entry name" value="DeoR_HTH"/>
</dbReference>
<evidence type="ECO:0000256" key="1">
    <source>
        <dbReference type="ARBA" id="ARBA00023015"/>
    </source>
</evidence>
<dbReference type="PANTHER" id="PTHR30363">
    <property type="entry name" value="HTH-TYPE TRANSCRIPTIONAL REGULATOR SRLR-RELATED"/>
    <property type="match status" value="1"/>
</dbReference>
<evidence type="ECO:0000259" key="4">
    <source>
        <dbReference type="PROSITE" id="PS51000"/>
    </source>
</evidence>
<keyword evidence="6" id="KW-1185">Reference proteome</keyword>
<dbReference type="PROSITE" id="PS51000">
    <property type="entry name" value="HTH_DEOR_2"/>
    <property type="match status" value="1"/>
</dbReference>
<keyword evidence="2" id="KW-0238">DNA-binding</keyword>
<gene>
    <name evidence="5" type="primary">glpR</name>
    <name evidence="5" type="ORF">GCM10007359_22030</name>
</gene>
<dbReference type="InterPro" id="IPR018356">
    <property type="entry name" value="Tscrpt_reg_HTH_DeoR_CS"/>
</dbReference>
<dbReference type="Proteomes" id="UP000600171">
    <property type="component" value="Unassembled WGS sequence"/>
</dbReference>
<dbReference type="SMART" id="SM01134">
    <property type="entry name" value="DeoRC"/>
    <property type="match status" value="1"/>
</dbReference>
<sequence>MLADERQARIVSEVDRRGTVTTADLIEVFGVSPITIRRDLNDLAEKGLIIKVHGGARSVQTNSNPAFEIKASTNRAAKEAIAATTKELVKDGESLMISTGTTCAAIAAQLSTKQNLTVVTNGAPIADAFSTDTEVYLTGGRRTENHALVGPLATASISQFHAKTLITSVHAADSAGFTTPSPEEAETIKAMFAACERVILALDHSKWGVQALANLGSWQQVDTVVVDSEMPSEAINELKELVDKVVVAS</sequence>
<dbReference type="Gene3D" id="1.10.10.10">
    <property type="entry name" value="Winged helix-like DNA-binding domain superfamily/Winged helix DNA-binding domain"/>
    <property type="match status" value="1"/>
</dbReference>
<dbReference type="InterPro" id="IPR037171">
    <property type="entry name" value="NagB/RpiA_transferase-like"/>
</dbReference>
<keyword evidence="3" id="KW-0804">Transcription</keyword>
<dbReference type="InterPro" id="IPR036390">
    <property type="entry name" value="WH_DNA-bd_sf"/>
</dbReference>
<dbReference type="PANTHER" id="PTHR30363:SF44">
    <property type="entry name" value="AGA OPERON TRANSCRIPTIONAL REPRESSOR-RELATED"/>
    <property type="match status" value="1"/>
</dbReference>
<evidence type="ECO:0000256" key="3">
    <source>
        <dbReference type="ARBA" id="ARBA00023163"/>
    </source>
</evidence>
<dbReference type="Pfam" id="PF08220">
    <property type="entry name" value="HTH_DeoR"/>
    <property type="match status" value="1"/>
</dbReference>
<comment type="caution">
    <text evidence="5">The sequence shown here is derived from an EMBL/GenBank/DDBJ whole genome shotgun (WGS) entry which is preliminary data.</text>
</comment>
<keyword evidence="1" id="KW-0805">Transcription regulation</keyword>
<reference evidence="5 6" key="1">
    <citation type="journal article" date="2014" name="Int. J. Syst. Evol. Microbiol.">
        <title>Complete genome sequence of Corynebacterium casei LMG S-19264T (=DSM 44701T), isolated from a smear-ripened cheese.</title>
        <authorList>
            <consortium name="US DOE Joint Genome Institute (JGI-PGF)"/>
            <person name="Walter F."/>
            <person name="Albersmeier A."/>
            <person name="Kalinowski J."/>
            <person name="Ruckert C."/>
        </authorList>
    </citation>
    <scope>NUCLEOTIDE SEQUENCE [LARGE SCALE GENOMIC DNA]</scope>
    <source>
        <strain evidence="5 6">CCM 8669</strain>
    </source>
</reference>
<evidence type="ECO:0000256" key="2">
    <source>
        <dbReference type="ARBA" id="ARBA00023125"/>
    </source>
</evidence>
<dbReference type="EMBL" id="BMDC01000005">
    <property type="protein sequence ID" value="GGH67174.1"/>
    <property type="molecule type" value="Genomic_DNA"/>
</dbReference>